<organism evidence="1">
    <name type="scientific">viral metagenome</name>
    <dbReference type="NCBI Taxonomy" id="1070528"/>
    <lineage>
        <taxon>unclassified sequences</taxon>
        <taxon>metagenomes</taxon>
        <taxon>organismal metagenomes</taxon>
    </lineage>
</organism>
<proteinExistence type="predicted"/>
<dbReference type="EMBL" id="MT142321">
    <property type="protein sequence ID" value="QJA78136.1"/>
    <property type="molecule type" value="Genomic_DNA"/>
</dbReference>
<reference evidence="1" key="1">
    <citation type="submission" date="2020-03" db="EMBL/GenBank/DDBJ databases">
        <title>The deep terrestrial virosphere.</title>
        <authorList>
            <person name="Holmfeldt K."/>
            <person name="Nilsson E."/>
            <person name="Simone D."/>
            <person name="Lopez-Fernandez M."/>
            <person name="Wu X."/>
            <person name="de Brujin I."/>
            <person name="Lundin D."/>
            <person name="Andersson A."/>
            <person name="Bertilsson S."/>
            <person name="Dopson M."/>
        </authorList>
    </citation>
    <scope>NUCLEOTIDE SEQUENCE</scope>
    <source>
        <strain evidence="2">MM415A01130</strain>
        <strain evidence="1">MM415B00340</strain>
    </source>
</reference>
<evidence type="ECO:0000313" key="1">
    <source>
        <dbReference type="EMBL" id="QJA66624.1"/>
    </source>
</evidence>
<dbReference type="EMBL" id="MT141558">
    <property type="protein sequence ID" value="QJA66624.1"/>
    <property type="molecule type" value="Genomic_DNA"/>
</dbReference>
<evidence type="ECO:0000313" key="2">
    <source>
        <dbReference type="EMBL" id="QJA78136.1"/>
    </source>
</evidence>
<name>A0A6M3J9Z8_9ZZZZ</name>
<sequence length="68" mass="8006">MTITEDELTVLETVEEMATVHDLEDLALDLMEQVEEHGHFICPQCFNRLEVDIYVCECGWRNILLDYM</sequence>
<dbReference type="AlphaFoldDB" id="A0A6M3J9Z8"/>
<protein>
    <submittedName>
        <fullName evidence="1">Uncharacterized protein</fullName>
    </submittedName>
</protein>
<gene>
    <name evidence="2" type="ORF">MM415A01130_0028</name>
    <name evidence="1" type="ORF">MM415B00340_0008</name>
</gene>
<accession>A0A6M3J9Z8</accession>